<dbReference type="EMBL" id="UOFR01000010">
    <property type="protein sequence ID" value="VAW91334.1"/>
    <property type="molecule type" value="Genomic_DNA"/>
</dbReference>
<feature type="transmembrane region" description="Helical" evidence="7">
    <location>
        <begin position="301"/>
        <end position="321"/>
    </location>
</feature>
<accession>A0A3B1AC04</accession>
<feature type="transmembrane region" description="Helical" evidence="7">
    <location>
        <begin position="213"/>
        <end position="236"/>
    </location>
</feature>
<comment type="subcellular location">
    <subcellularLocation>
        <location evidence="1">Cell membrane</location>
        <topology evidence="1">Multi-pass membrane protein</topology>
    </subcellularLocation>
</comment>
<keyword evidence="4 7" id="KW-0812">Transmembrane</keyword>
<feature type="transmembrane region" description="Helical" evidence="7">
    <location>
        <begin position="366"/>
        <end position="385"/>
    </location>
</feature>
<gene>
    <name evidence="8" type="ORF">MNBD_GAMMA21-337</name>
</gene>
<evidence type="ECO:0008006" key="9">
    <source>
        <dbReference type="Google" id="ProtNLM"/>
    </source>
</evidence>
<evidence type="ECO:0000256" key="5">
    <source>
        <dbReference type="ARBA" id="ARBA00022989"/>
    </source>
</evidence>
<dbReference type="NCBIfam" id="NF008397">
    <property type="entry name" value="PRK11195.1"/>
    <property type="match status" value="1"/>
</dbReference>
<dbReference type="Gene3D" id="1.20.1250.20">
    <property type="entry name" value="MFS general substrate transporter like domains"/>
    <property type="match status" value="1"/>
</dbReference>
<feature type="transmembrane region" description="Helical" evidence="7">
    <location>
        <begin position="248"/>
        <end position="266"/>
    </location>
</feature>
<organism evidence="8">
    <name type="scientific">hydrothermal vent metagenome</name>
    <dbReference type="NCBI Taxonomy" id="652676"/>
    <lineage>
        <taxon>unclassified sequences</taxon>
        <taxon>metagenomes</taxon>
        <taxon>ecological metagenomes</taxon>
    </lineage>
</organism>
<dbReference type="InterPro" id="IPR011701">
    <property type="entry name" value="MFS"/>
</dbReference>
<dbReference type="PANTHER" id="PTHR43266:SF2">
    <property type="entry name" value="MAJOR FACILITATOR SUPERFAMILY (MFS) PROFILE DOMAIN-CONTAINING PROTEIN"/>
    <property type="match status" value="1"/>
</dbReference>
<feature type="transmembrane region" description="Helical" evidence="7">
    <location>
        <begin position="278"/>
        <end position="295"/>
    </location>
</feature>
<feature type="transmembrane region" description="Helical" evidence="7">
    <location>
        <begin position="97"/>
        <end position="114"/>
    </location>
</feature>
<evidence type="ECO:0000313" key="8">
    <source>
        <dbReference type="EMBL" id="VAW91334.1"/>
    </source>
</evidence>
<feature type="transmembrane region" description="Helical" evidence="7">
    <location>
        <begin position="7"/>
        <end position="33"/>
    </location>
</feature>
<name>A0A3B1AC04_9ZZZZ</name>
<evidence type="ECO:0000256" key="2">
    <source>
        <dbReference type="ARBA" id="ARBA00022448"/>
    </source>
</evidence>
<evidence type="ECO:0000256" key="4">
    <source>
        <dbReference type="ARBA" id="ARBA00022692"/>
    </source>
</evidence>
<dbReference type="GO" id="GO:0022857">
    <property type="term" value="F:transmembrane transporter activity"/>
    <property type="evidence" value="ECO:0007669"/>
    <property type="project" value="InterPro"/>
</dbReference>
<dbReference type="AlphaFoldDB" id="A0A3B1AC04"/>
<feature type="transmembrane region" description="Helical" evidence="7">
    <location>
        <begin position="162"/>
        <end position="181"/>
    </location>
</feature>
<evidence type="ECO:0000256" key="7">
    <source>
        <dbReference type="SAM" id="Phobius"/>
    </source>
</evidence>
<feature type="transmembrane region" description="Helical" evidence="7">
    <location>
        <begin position="342"/>
        <end position="360"/>
    </location>
</feature>
<dbReference type="InterPro" id="IPR036259">
    <property type="entry name" value="MFS_trans_sf"/>
</dbReference>
<keyword evidence="2" id="KW-0813">Transport</keyword>
<dbReference type="Pfam" id="PF07690">
    <property type="entry name" value="MFS_1"/>
    <property type="match status" value="1"/>
</dbReference>
<sequence length="399" mass="43230">MDRSVTFLLVTQTATAFADRAIFFILFVVVGSFEGLASWYTPLLQLSFILAFVIFAPWAGSFSDRRPKRNVLIIGNIIKLIGLGILFLHVIPGLTEWAILIGYFIIGFGAVMFSPAKYGLLPELVDKEKLVKVNAWLEGSTIIAILTGQFVGALLGEINVTMALLIAVALYVVSTMLAFGIKLTPVIHKPTEMFIKDFISDFKELLSHHVVRFSLLGVSLFWSVAAVLQVLILEWAKNALKLQQASDISILGIFIGIGIVIGSALVPSLITLENLRRVRFAAYGMGVLVILLSQLTVTSQAYIVLIMIGICGGILVVPINAALEKIGHETVGSGGAVAVQRFNENISMLVTLIIYTMILANGVSPTLIMMSLGVIILLLTTLLGLNLPKRGTADCETKK</sequence>
<dbReference type="CDD" id="cd06173">
    <property type="entry name" value="MFS_MefA_like"/>
    <property type="match status" value="1"/>
</dbReference>
<dbReference type="PANTHER" id="PTHR43266">
    <property type="entry name" value="MACROLIDE-EFFLUX PROTEIN"/>
    <property type="match status" value="1"/>
</dbReference>
<evidence type="ECO:0000256" key="1">
    <source>
        <dbReference type="ARBA" id="ARBA00004651"/>
    </source>
</evidence>
<proteinExistence type="predicted"/>
<feature type="transmembrane region" description="Helical" evidence="7">
    <location>
        <begin position="135"/>
        <end position="156"/>
    </location>
</feature>
<feature type="transmembrane region" description="Helical" evidence="7">
    <location>
        <begin position="71"/>
        <end position="91"/>
    </location>
</feature>
<evidence type="ECO:0000256" key="6">
    <source>
        <dbReference type="ARBA" id="ARBA00023136"/>
    </source>
</evidence>
<protein>
    <recommendedName>
        <fullName evidence="9">Lysophospholipid transporter LplT</fullName>
    </recommendedName>
</protein>
<dbReference type="GO" id="GO:0005886">
    <property type="term" value="C:plasma membrane"/>
    <property type="evidence" value="ECO:0007669"/>
    <property type="project" value="UniProtKB-SubCell"/>
</dbReference>
<reference evidence="8" key="1">
    <citation type="submission" date="2018-06" db="EMBL/GenBank/DDBJ databases">
        <authorList>
            <person name="Zhirakovskaya E."/>
        </authorList>
    </citation>
    <scope>NUCLEOTIDE SEQUENCE</scope>
</reference>
<dbReference type="SUPFAM" id="SSF103473">
    <property type="entry name" value="MFS general substrate transporter"/>
    <property type="match status" value="1"/>
</dbReference>
<keyword evidence="3" id="KW-1003">Cell membrane</keyword>
<evidence type="ECO:0000256" key="3">
    <source>
        <dbReference type="ARBA" id="ARBA00022475"/>
    </source>
</evidence>
<feature type="transmembrane region" description="Helical" evidence="7">
    <location>
        <begin position="39"/>
        <end position="59"/>
    </location>
</feature>
<keyword evidence="6 7" id="KW-0472">Membrane</keyword>
<keyword evidence="5 7" id="KW-1133">Transmembrane helix</keyword>